<name>A0A0C5CB38_HEYCO</name>
<dbReference type="PATRIC" id="fig|1398.18.peg.3078"/>
<dbReference type="EMBL" id="LQYG01000042">
    <property type="protein sequence ID" value="KYC62977.1"/>
    <property type="molecule type" value="Genomic_DNA"/>
</dbReference>
<evidence type="ECO:0000313" key="2">
    <source>
        <dbReference type="EMBL" id="KYC62977.1"/>
    </source>
</evidence>
<dbReference type="EMBL" id="CP010525">
    <property type="protein sequence ID" value="AJO23909.1"/>
    <property type="molecule type" value="Genomic_DNA"/>
</dbReference>
<keyword evidence="4" id="KW-1185">Reference proteome</keyword>
<evidence type="ECO:0000313" key="3">
    <source>
        <dbReference type="EMBL" id="KYC73302.1"/>
    </source>
</evidence>
<evidence type="ECO:0000313" key="4">
    <source>
        <dbReference type="Proteomes" id="UP000032024"/>
    </source>
</evidence>
<dbReference type="AlphaFoldDB" id="A0A0C5CB38"/>
<reference evidence="4" key="2">
    <citation type="submission" date="2015-01" db="EMBL/GenBank/DDBJ databases">
        <title>Comparative genome analysis of Bacillus coagulans HM-08, Clostridium butyricum HM-68, Bacillus subtilis HM-66 and Bacillus paralicheniformis BL-09.</title>
        <authorList>
            <person name="Zhang H."/>
        </authorList>
    </citation>
    <scope>NUCLEOTIDE SEQUENCE [LARGE SCALE GENOMIC DNA]</scope>
    <source>
        <strain evidence="4">HM-08</strain>
    </source>
</reference>
<evidence type="ECO:0000313" key="6">
    <source>
        <dbReference type="Proteomes" id="UP000075304"/>
    </source>
</evidence>
<gene>
    <name evidence="2" type="ORF">B4098_0382</name>
    <name evidence="3" type="ORF">B4099_0571</name>
    <name evidence="1" type="ORF">SB48_HM08orf04975</name>
</gene>
<reference evidence="5 6" key="3">
    <citation type="submission" date="2016-01" db="EMBL/GenBank/DDBJ databases">
        <title>Genome Sequences of Twelve Sporeforming Bacillus Species Isolated from Foods.</title>
        <authorList>
            <person name="Berendsen E.M."/>
            <person name="Wells-Bennik M.H."/>
            <person name="Krawcyk A.O."/>
            <person name="De Jong A."/>
            <person name="Holsappel S."/>
            <person name="Eijlander R.T."/>
            <person name="Kuipers O.P."/>
        </authorList>
    </citation>
    <scope>NUCLEOTIDE SEQUENCE [LARGE SCALE GENOMIC DNA]</scope>
    <source>
        <strain evidence="2 5">B4098</strain>
        <strain evidence="3 6">B4099</strain>
    </source>
</reference>
<sequence>MSPFKRDLYIGNDLQVFSVMIHHIISLSIKIDMNFVKKGIIL</sequence>
<dbReference type="Proteomes" id="UP000075304">
    <property type="component" value="Unassembled WGS sequence"/>
</dbReference>
<accession>A0A0C5CB38</accession>
<dbReference type="Proteomes" id="UP000075288">
    <property type="component" value="Unassembled WGS sequence"/>
</dbReference>
<reference evidence="1" key="1">
    <citation type="submission" date="2015-01" db="EMBL/GenBank/DDBJ databases">
        <title>Comparative genome analysis of Bacillus coagulans HM-08, Clostridium butyricum HM-68, Bacillus subtilis HM-66 and Bacillus licheniformis BL-09.</title>
        <authorList>
            <person name="Zhang H."/>
        </authorList>
    </citation>
    <scope>NUCLEOTIDE SEQUENCE [LARGE SCALE GENOMIC DNA]</scope>
    <source>
        <strain evidence="1">HM-08</strain>
    </source>
</reference>
<organism evidence="3 6">
    <name type="scientific">Heyndrickxia coagulans</name>
    <name type="common">Weizmannia coagulans</name>
    <dbReference type="NCBI Taxonomy" id="1398"/>
    <lineage>
        <taxon>Bacteria</taxon>
        <taxon>Bacillati</taxon>
        <taxon>Bacillota</taxon>
        <taxon>Bacilli</taxon>
        <taxon>Bacillales</taxon>
        <taxon>Bacillaceae</taxon>
        <taxon>Heyndrickxia</taxon>
    </lineage>
</organism>
<evidence type="ECO:0000313" key="5">
    <source>
        <dbReference type="Proteomes" id="UP000075288"/>
    </source>
</evidence>
<dbReference type="EMBL" id="LQYI01000008">
    <property type="protein sequence ID" value="KYC73302.1"/>
    <property type="molecule type" value="Genomic_DNA"/>
</dbReference>
<protein>
    <submittedName>
        <fullName evidence="3">Uncharacterized protein</fullName>
    </submittedName>
</protein>
<proteinExistence type="predicted"/>
<evidence type="ECO:0000313" key="1">
    <source>
        <dbReference type="EMBL" id="AJO23909.1"/>
    </source>
</evidence>
<dbReference type="Proteomes" id="UP000032024">
    <property type="component" value="Chromosome"/>
</dbReference>